<sequence length="249" mass="29016">MKKFTNLIIFIVGITSSLALPKPKKRDNQATEMSEECRQILWEKEDECFKFAVDEEFINSMEESCKLIEDKCKTFFEGDYSKIPGCESVTEVPFIKEKKLKYKKARYEYVCAKSESDKFCLSNVMSVNANTTVGEYIELLKEYANETCKSKKCVDSVNNYMDAQDDYFEVSSKDKREFEFAGGEETIEDYKSEVVKYFKSEDCLSKHSTGTISDNNLNSNGSENIKYFSFHNIICSLMLIFTWWIYNMY</sequence>
<feature type="signal peptide" evidence="2">
    <location>
        <begin position="1"/>
        <end position="19"/>
    </location>
</feature>
<evidence type="ECO:0000313" key="4">
    <source>
        <dbReference type="Proteomes" id="UP000193944"/>
    </source>
</evidence>
<organism evidence="3 4">
    <name type="scientific">Anaeromyces robustus</name>
    <dbReference type="NCBI Taxonomy" id="1754192"/>
    <lineage>
        <taxon>Eukaryota</taxon>
        <taxon>Fungi</taxon>
        <taxon>Fungi incertae sedis</taxon>
        <taxon>Chytridiomycota</taxon>
        <taxon>Chytridiomycota incertae sedis</taxon>
        <taxon>Neocallimastigomycetes</taxon>
        <taxon>Neocallimastigales</taxon>
        <taxon>Neocallimastigaceae</taxon>
        <taxon>Anaeromyces</taxon>
    </lineage>
</organism>
<dbReference type="OrthoDB" id="10671834at2759"/>
<evidence type="ECO:0000313" key="3">
    <source>
        <dbReference type="EMBL" id="ORX68437.1"/>
    </source>
</evidence>
<name>A0A1Y1W4L8_9FUNG</name>
<keyword evidence="1" id="KW-1133">Transmembrane helix</keyword>
<reference evidence="3 4" key="2">
    <citation type="submission" date="2016-08" db="EMBL/GenBank/DDBJ databases">
        <title>Pervasive Adenine N6-methylation of Active Genes in Fungi.</title>
        <authorList>
            <consortium name="DOE Joint Genome Institute"/>
            <person name="Mondo S.J."/>
            <person name="Dannebaum R.O."/>
            <person name="Kuo R.C."/>
            <person name="Labutti K."/>
            <person name="Haridas S."/>
            <person name="Kuo A."/>
            <person name="Salamov A."/>
            <person name="Ahrendt S.R."/>
            <person name="Lipzen A."/>
            <person name="Sullivan W."/>
            <person name="Andreopoulos W.B."/>
            <person name="Clum A."/>
            <person name="Lindquist E."/>
            <person name="Daum C."/>
            <person name="Ramamoorthy G.K."/>
            <person name="Gryganskyi A."/>
            <person name="Culley D."/>
            <person name="Magnuson J.K."/>
            <person name="James T.Y."/>
            <person name="O'Malley M.A."/>
            <person name="Stajich J.E."/>
            <person name="Spatafora J.W."/>
            <person name="Visel A."/>
            <person name="Grigoriev I.V."/>
        </authorList>
    </citation>
    <scope>NUCLEOTIDE SEQUENCE [LARGE SCALE GENOMIC DNA]</scope>
    <source>
        <strain evidence="3 4">S4</strain>
    </source>
</reference>
<dbReference type="AlphaFoldDB" id="A0A1Y1W4L8"/>
<evidence type="ECO:0000256" key="1">
    <source>
        <dbReference type="SAM" id="Phobius"/>
    </source>
</evidence>
<proteinExistence type="predicted"/>
<gene>
    <name evidence="3" type="ORF">BCR32DRAFT_250337</name>
</gene>
<evidence type="ECO:0000256" key="2">
    <source>
        <dbReference type="SAM" id="SignalP"/>
    </source>
</evidence>
<protein>
    <submittedName>
        <fullName evidence="3">Uncharacterized protein</fullName>
    </submittedName>
</protein>
<dbReference type="Proteomes" id="UP000193944">
    <property type="component" value="Unassembled WGS sequence"/>
</dbReference>
<feature type="chain" id="PRO_5013276896" evidence="2">
    <location>
        <begin position="20"/>
        <end position="249"/>
    </location>
</feature>
<keyword evidence="4" id="KW-1185">Reference proteome</keyword>
<keyword evidence="1" id="KW-0812">Transmembrane</keyword>
<reference evidence="3 4" key="1">
    <citation type="submission" date="2016-08" db="EMBL/GenBank/DDBJ databases">
        <title>A Parts List for Fungal Cellulosomes Revealed by Comparative Genomics.</title>
        <authorList>
            <consortium name="DOE Joint Genome Institute"/>
            <person name="Haitjema C.H."/>
            <person name="Gilmore S.P."/>
            <person name="Henske J.K."/>
            <person name="Solomon K.V."/>
            <person name="De Groot R."/>
            <person name="Kuo A."/>
            <person name="Mondo S.J."/>
            <person name="Salamov A.A."/>
            <person name="Labutti K."/>
            <person name="Zhao Z."/>
            <person name="Chiniquy J."/>
            <person name="Barry K."/>
            <person name="Brewer H.M."/>
            <person name="Purvine S.O."/>
            <person name="Wright A.T."/>
            <person name="Boxma B."/>
            <person name="Van Alen T."/>
            <person name="Hackstein J.H."/>
            <person name="Baker S.E."/>
            <person name="Grigoriev I.V."/>
            <person name="O'Malley M.A."/>
        </authorList>
    </citation>
    <scope>NUCLEOTIDE SEQUENCE [LARGE SCALE GENOMIC DNA]</scope>
    <source>
        <strain evidence="3 4">S4</strain>
    </source>
</reference>
<dbReference type="EMBL" id="MCFG01000425">
    <property type="protein sequence ID" value="ORX68437.1"/>
    <property type="molecule type" value="Genomic_DNA"/>
</dbReference>
<feature type="transmembrane region" description="Helical" evidence="1">
    <location>
        <begin position="227"/>
        <end position="246"/>
    </location>
</feature>
<keyword evidence="2" id="KW-0732">Signal</keyword>
<keyword evidence="1" id="KW-0472">Membrane</keyword>
<comment type="caution">
    <text evidence="3">The sequence shown here is derived from an EMBL/GenBank/DDBJ whole genome shotgun (WGS) entry which is preliminary data.</text>
</comment>
<accession>A0A1Y1W4L8</accession>